<dbReference type="OrthoDB" id="9806945at2"/>
<feature type="domain" description="VOC" evidence="1">
    <location>
        <begin position="3"/>
        <end position="120"/>
    </location>
</feature>
<reference evidence="2 3" key="1">
    <citation type="submission" date="2014-08" db="EMBL/GenBank/DDBJ databases">
        <authorList>
            <person name="Chen Y.-H."/>
        </authorList>
    </citation>
    <scope>NUCLEOTIDE SEQUENCE [LARGE SCALE GENOMIC DNA]</scope>
</reference>
<evidence type="ECO:0000259" key="1">
    <source>
        <dbReference type="PROSITE" id="PS51819"/>
    </source>
</evidence>
<evidence type="ECO:0000313" key="2">
    <source>
        <dbReference type="EMBL" id="CDZ35898.1"/>
    </source>
</evidence>
<dbReference type="AlphaFoldDB" id="A0A0T7FLL8"/>
<name>A0A0T7FLL8_NEOGA</name>
<accession>A0A0T7FLL8</accession>
<dbReference type="Gene3D" id="3.30.720.110">
    <property type="match status" value="1"/>
</dbReference>
<proteinExistence type="predicted"/>
<dbReference type="EMBL" id="CCRH01000008">
    <property type="protein sequence ID" value="CDZ35898.1"/>
    <property type="molecule type" value="Genomic_DNA"/>
</dbReference>
<protein>
    <submittedName>
        <fullName evidence="2">Mll3207 protein</fullName>
    </submittedName>
</protein>
<dbReference type="Pfam" id="PF00903">
    <property type="entry name" value="Glyoxalase"/>
    <property type="match status" value="1"/>
</dbReference>
<sequence length="123" mass="13575">MVHPDFTILFVDNPLASADFYQSLFGVEPVERSPTFALFVLNTGMKLGLWSRHTAEPSVKGECGGSEICFRHGDAAGVDKTYADWSGRGLRVLQTPVEMDFGYTFVVADPDGHRLRVYAMSAQ</sequence>
<dbReference type="PIRSF" id="PIRSF039020">
    <property type="entry name" value="EhpR"/>
    <property type="match status" value="1"/>
</dbReference>
<dbReference type="InterPro" id="IPR004360">
    <property type="entry name" value="Glyas_Fos-R_dOase_dom"/>
</dbReference>
<dbReference type="PROSITE" id="PS51819">
    <property type="entry name" value="VOC"/>
    <property type="match status" value="1"/>
</dbReference>
<dbReference type="Gene3D" id="3.30.720.120">
    <property type="match status" value="1"/>
</dbReference>
<dbReference type="InterPro" id="IPR029068">
    <property type="entry name" value="Glyas_Bleomycin-R_OHBP_Dase"/>
</dbReference>
<dbReference type="InterPro" id="IPR026275">
    <property type="entry name" value="Glyoxalase/dOase/EhpR"/>
</dbReference>
<dbReference type="SUPFAM" id="SSF54593">
    <property type="entry name" value="Glyoxalase/Bleomycin resistance protein/Dihydroxybiphenyl dioxygenase"/>
    <property type="match status" value="1"/>
</dbReference>
<dbReference type="RefSeq" id="WP_046667191.1">
    <property type="nucleotide sequence ID" value="NZ_CCRH01000008.1"/>
</dbReference>
<dbReference type="Proteomes" id="UP000046176">
    <property type="component" value="Unassembled WGS sequence"/>
</dbReference>
<evidence type="ECO:0000313" key="3">
    <source>
        <dbReference type="Proteomes" id="UP000046176"/>
    </source>
</evidence>
<gene>
    <name evidence="2" type="ORF">NGAL_HAMBI1145_30590</name>
</gene>
<organism evidence="2 3">
    <name type="scientific">Neorhizobium galegae bv. officinalis</name>
    <dbReference type="NCBI Taxonomy" id="323656"/>
    <lineage>
        <taxon>Bacteria</taxon>
        <taxon>Pseudomonadati</taxon>
        <taxon>Pseudomonadota</taxon>
        <taxon>Alphaproteobacteria</taxon>
        <taxon>Hyphomicrobiales</taxon>
        <taxon>Rhizobiaceae</taxon>
        <taxon>Rhizobium/Agrobacterium group</taxon>
        <taxon>Neorhizobium</taxon>
    </lineage>
</organism>
<dbReference type="InterPro" id="IPR037523">
    <property type="entry name" value="VOC_core"/>
</dbReference>